<dbReference type="PANTHER" id="PTHR43304">
    <property type="entry name" value="PHYTOCHROME-LIKE PROTEIN CPH1"/>
    <property type="match status" value="1"/>
</dbReference>
<dbReference type="InterPro" id="IPR036097">
    <property type="entry name" value="HisK_dim/P_sf"/>
</dbReference>
<dbReference type="InterPro" id="IPR000014">
    <property type="entry name" value="PAS"/>
</dbReference>
<dbReference type="PRINTS" id="PR00344">
    <property type="entry name" value="BCTRLSENSOR"/>
</dbReference>
<dbReference type="InterPro" id="IPR003661">
    <property type="entry name" value="HisK_dim/P_dom"/>
</dbReference>
<dbReference type="InterPro" id="IPR013656">
    <property type="entry name" value="PAS_4"/>
</dbReference>
<dbReference type="Gene3D" id="3.30.450.20">
    <property type="entry name" value="PAS domain"/>
    <property type="match status" value="1"/>
</dbReference>
<dbReference type="EC" id="2.7.13.3" evidence="2"/>
<dbReference type="Gene3D" id="1.10.287.130">
    <property type="match status" value="1"/>
</dbReference>
<comment type="catalytic activity">
    <reaction evidence="1">
        <text>ATP + protein L-histidine = ADP + protein N-phospho-L-histidine.</text>
        <dbReference type="EC" id="2.7.13.3"/>
    </reaction>
</comment>
<dbReference type="CDD" id="cd00082">
    <property type="entry name" value="HisKA"/>
    <property type="match status" value="1"/>
</dbReference>
<dbReference type="PANTHER" id="PTHR43304:SF1">
    <property type="entry name" value="PAC DOMAIN-CONTAINING PROTEIN"/>
    <property type="match status" value="1"/>
</dbReference>
<evidence type="ECO:0000256" key="3">
    <source>
        <dbReference type="ARBA" id="ARBA00022553"/>
    </source>
</evidence>
<feature type="domain" description="Histidine kinase" evidence="6">
    <location>
        <begin position="295"/>
        <end position="507"/>
    </location>
</feature>
<evidence type="ECO:0000256" key="1">
    <source>
        <dbReference type="ARBA" id="ARBA00000085"/>
    </source>
</evidence>
<gene>
    <name evidence="8" type="ORF">K8N75_00855</name>
</gene>
<dbReference type="InterPro" id="IPR003018">
    <property type="entry name" value="GAF"/>
</dbReference>
<keyword evidence="4" id="KW-0808">Transferase</keyword>
<dbReference type="InterPro" id="IPR003594">
    <property type="entry name" value="HATPase_dom"/>
</dbReference>
<dbReference type="Pfam" id="PF13185">
    <property type="entry name" value="GAF_2"/>
    <property type="match status" value="1"/>
</dbReference>
<evidence type="ECO:0000256" key="4">
    <source>
        <dbReference type="ARBA" id="ARBA00022679"/>
    </source>
</evidence>
<dbReference type="InterPro" id="IPR004358">
    <property type="entry name" value="Sig_transdc_His_kin-like_C"/>
</dbReference>
<dbReference type="NCBIfam" id="TIGR00229">
    <property type="entry name" value="sensory_box"/>
    <property type="match status" value="1"/>
</dbReference>
<dbReference type="SUPFAM" id="SSF47384">
    <property type="entry name" value="Homodimeric domain of signal transducing histidine kinase"/>
    <property type="match status" value="1"/>
</dbReference>
<dbReference type="EMBL" id="JAIOUQ010000002">
    <property type="protein sequence ID" value="MBZ2164604.1"/>
    <property type="molecule type" value="Genomic_DNA"/>
</dbReference>
<evidence type="ECO:0000259" key="7">
    <source>
        <dbReference type="PROSITE" id="PS50112"/>
    </source>
</evidence>
<comment type="caution">
    <text evidence="8">The sequence shown here is derived from an EMBL/GenBank/DDBJ whole genome shotgun (WGS) entry which is preliminary data.</text>
</comment>
<dbReference type="InterPro" id="IPR005467">
    <property type="entry name" value="His_kinase_dom"/>
</dbReference>
<evidence type="ECO:0000313" key="8">
    <source>
        <dbReference type="EMBL" id="MBZ2164604.1"/>
    </source>
</evidence>
<dbReference type="SMART" id="SM00065">
    <property type="entry name" value="GAF"/>
    <property type="match status" value="1"/>
</dbReference>
<dbReference type="Gene3D" id="3.30.450.40">
    <property type="match status" value="1"/>
</dbReference>
<accession>A0A8T5ULP4</accession>
<evidence type="ECO:0000259" key="6">
    <source>
        <dbReference type="PROSITE" id="PS50109"/>
    </source>
</evidence>
<keyword evidence="5" id="KW-0418">Kinase</keyword>
<reference evidence="9" key="1">
    <citation type="journal article" date="2022" name="Microbiol. Resour. Announc.">
        <title>Draft Genome Sequence of a Methanogenic Archaeon from West Spitsbergen Permafrost.</title>
        <authorList>
            <person name="Trubitsyn V."/>
            <person name="Rivkina E."/>
            <person name="Shcherbakova V."/>
        </authorList>
    </citation>
    <scope>NUCLEOTIDE SEQUENCE [LARGE SCALE GENOMIC DNA]</scope>
    <source>
        <strain evidence="9">VT</strain>
    </source>
</reference>
<proteinExistence type="predicted"/>
<keyword evidence="3" id="KW-0597">Phosphoprotein</keyword>
<evidence type="ECO:0000256" key="2">
    <source>
        <dbReference type="ARBA" id="ARBA00012438"/>
    </source>
</evidence>
<evidence type="ECO:0000313" key="9">
    <source>
        <dbReference type="Proteomes" id="UP000825933"/>
    </source>
</evidence>
<evidence type="ECO:0000256" key="5">
    <source>
        <dbReference type="ARBA" id="ARBA00022777"/>
    </source>
</evidence>
<dbReference type="CDD" id="cd00130">
    <property type="entry name" value="PAS"/>
    <property type="match status" value="1"/>
</dbReference>
<dbReference type="SMART" id="SM00388">
    <property type="entry name" value="HisKA"/>
    <property type="match status" value="1"/>
</dbReference>
<organism evidence="8 9">
    <name type="scientific">Methanobacterium spitsbergense</name>
    <dbReference type="NCBI Taxonomy" id="2874285"/>
    <lineage>
        <taxon>Archaea</taxon>
        <taxon>Methanobacteriati</taxon>
        <taxon>Methanobacteriota</taxon>
        <taxon>Methanomada group</taxon>
        <taxon>Methanobacteria</taxon>
        <taxon>Methanobacteriales</taxon>
        <taxon>Methanobacteriaceae</taxon>
        <taxon>Methanobacterium</taxon>
    </lineage>
</organism>
<dbReference type="RefSeq" id="WP_223790286.1">
    <property type="nucleotide sequence ID" value="NZ_JAIOUQ010000002.1"/>
</dbReference>
<dbReference type="SUPFAM" id="SSF55874">
    <property type="entry name" value="ATPase domain of HSP90 chaperone/DNA topoisomerase II/histidine kinase"/>
    <property type="match status" value="1"/>
</dbReference>
<keyword evidence="9" id="KW-1185">Reference proteome</keyword>
<dbReference type="Pfam" id="PF02518">
    <property type="entry name" value="HATPase_c"/>
    <property type="match status" value="1"/>
</dbReference>
<dbReference type="Proteomes" id="UP000825933">
    <property type="component" value="Unassembled WGS sequence"/>
</dbReference>
<dbReference type="Pfam" id="PF00512">
    <property type="entry name" value="HisKA"/>
    <property type="match status" value="1"/>
</dbReference>
<dbReference type="InterPro" id="IPR029016">
    <property type="entry name" value="GAF-like_dom_sf"/>
</dbReference>
<dbReference type="SUPFAM" id="SSF55781">
    <property type="entry name" value="GAF domain-like"/>
    <property type="match status" value="1"/>
</dbReference>
<dbReference type="PROSITE" id="PS50112">
    <property type="entry name" value="PAS"/>
    <property type="match status" value="1"/>
</dbReference>
<dbReference type="InterPro" id="IPR052162">
    <property type="entry name" value="Sensor_kinase/Photoreceptor"/>
</dbReference>
<name>A0A8T5ULP4_9EURY</name>
<dbReference type="InterPro" id="IPR035965">
    <property type="entry name" value="PAS-like_dom_sf"/>
</dbReference>
<dbReference type="Pfam" id="PF08448">
    <property type="entry name" value="PAS_4"/>
    <property type="match status" value="1"/>
</dbReference>
<dbReference type="GO" id="GO:0000155">
    <property type="term" value="F:phosphorelay sensor kinase activity"/>
    <property type="evidence" value="ECO:0007669"/>
    <property type="project" value="InterPro"/>
</dbReference>
<protein>
    <recommendedName>
        <fullName evidence="2">histidine kinase</fullName>
        <ecNumber evidence="2">2.7.13.3</ecNumber>
    </recommendedName>
</protein>
<dbReference type="PROSITE" id="PS50109">
    <property type="entry name" value="HIS_KIN"/>
    <property type="match status" value="1"/>
</dbReference>
<dbReference type="FunFam" id="3.30.565.10:FF:000006">
    <property type="entry name" value="Sensor histidine kinase WalK"/>
    <property type="match status" value="1"/>
</dbReference>
<dbReference type="InterPro" id="IPR036890">
    <property type="entry name" value="HATPase_C_sf"/>
</dbReference>
<dbReference type="SMART" id="SM00387">
    <property type="entry name" value="HATPase_c"/>
    <property type="match status" value="1"/>
</dbReference>
<feature type="domain" description="PAS" evidence="7">
    <location>
        <begin position="1"/>
        <end position="54"/>
    </location>
</feature>
<dbReference type="SUPFAM" id="SSF55785">
    <property type="entry name" value="PYP-like sensor domain (PAS domain)"/>
    <property type="match status" value="1"/>
</dbReference>
<dbReference type="Gene3D" id="3.30.565.10">
    <property type="entry name" value="Histidine kinase-like ATPase, C-terminal domain"/>
    <property type="match status" value="1"/>
</dbReference>
<dbReference type="AlphaFoldDB" id="A0A8T5ULP4"/>
<sequence>MLDNNLVFEYFNRAAEDMLGRKREEVLGKYIFDVFPEVKGSIFQKKYQEALKEKKEIQFETYFPEKPYENWYNVRVYPKKKNGILVFFQITTKQKNEEEKFINALEESKKLQNKLTALLESSKSILKYKELEDSAKAIFESCKDLIGAQSGYVALLSEDGSENEVLFLDSGGLTCNVDPELPMPIRGLRGEAYSKADAVYDNDFSNSEYIKYMPPGHSPLEKVLFAPLIIDGKAVGIMGIANKESDFTDDDAQTASEFGELAAIALMNSQTLEKLEKSLEEVERSNAELEQFAYVTSHDLREPLRMISSFLQLLERRYADKLDEDANDFIGFAVDGAKRLDDLINDLLIYSQVNSKRREFSSVKLEGILEETLTNLKVAIDENNVVITHDPLPIIYGNDQSMIQLFQNLIGNAIKYRSDETPKIEISVKKEDKQYLFSIKDNGIGIDPKHLERIFTIFQRLHSDREYEGTGIGLAIAQKIVIQHGGQIWAESELGKGSTFYFTIPNQ</sequence>